<evidence type="ECO:0000256" key="3">
    <source>
        <dbReference type="ARBA" id="ARBA00022759"/>
    </source>
</evidence>
<evidence type="ECO:0000313" key="11">
    <source>
        <dbReference type="Proteomes" id="UP001319921"/>
    </source>
</evidence>
<dbReference type="GO" id="GO:0004519">
    <property type="term" value="F:endonuclease activity"/>
    <property type="evidence" value="ECO:0007669"/>
    <property type="project" value="UniProtKB-UniRule"/>
</dbReference>
<keyword evidence="4 9" id="KW-0378">Hydrolase</keyword>
<dbReference type="NCBIfam" id="TIGR00287">
    <property type="entry name" value="cas1"/>
    <property type="match status" value="1"/>
</dbReference>
<dbReference type="Gene3D" id="3.100.10.20">
    <property type="entry name" value="CRISPR-associated endonuclease Cas1, N-terminal domain"/>
    <property type="match status" value="1"/>
</dbReference>
<dbReference type="GO" id="GO:0003677">
    <property type="term" value="F:DNA binding"/>
    <property type="evidence" value="ECO:0007669"/>
    <property type="project" value="UniProtKB-KW"/>
</dbReference>
<feature type="binding site" evidence="9">
    <location>
        <position position="156"/>
    </location>
    <ligand>
        <name>Mn(2+)</name>
        <dbReference type="ChEBI" id="CHEBI:29035"/>
    </ligand>
</feature>
<keyword evidence="1 9" id="KW-0540">Nuclease</keyword>
<dbReference type="InterPro" id="IPR002729">
    <property type="entry name" value="CRISPR-assoc_Cas1"/>
</dbReference>
<dbReference type="PANTHER" id="PTHR34353:SF2">
    <property type="entry name" value="CRISPR-ASSOCIATED ENDONUCLEASE CAS1 1"/>
    <property type="match status" value="1"/>
</dbReference>
<keyword evidence="6 9" id="KW-0051">Antiviral defense</keyword>
<evidence type="ECO:0000256" key="5">
    <source>
        <dbReference type="ARBA" id="ARBA00022842"/>
    </source>
</evidence>
<evidence type="ECO:0000256" key="2">
    <source>
        <dbReference type="ARBA" id="ARBA00022723"/>
    </source>
</evidence>
<feature type="binding site" evidence="9">
    <location>
        <position position="237"/>
    </location>
    <ligand>
        <name>Mn(2+)</name>
        <dbReference type="ChEBI" id="CHEBI:29035"/>
    </ligand>
</feature>
<protein>
    <recommendedName>
        <fullName evidence="9">CRISPR-associated endonuclease Cas1</fullName>
        <ecNumber evidence="9">3.1.-.-</ecNumber>
    </recommendedName>
</protein>
<evidence type="ECO:0000256" key="8">
    <source>
        <dbReference type="ARBA" id="ARBA00023211"/>
    </source>
</evidence>
<organism evidence="10 11">
    <name type="scientific">Saccharolobus caldissimus</name>
    <dbReference type="NCBI Taxonomy" id="1702097"/>
    <lineage>
        <taxon>Archaea</taxon>
        <taxon>Thermoproteota</taxon>
        <taxon>Thermoprotei</taxon>
        <taxon>Sulfolobales</taxon>
        <taxon>Sulfolobaceae</taxon>
        <taxon>Saccharolobus</taxon>
    </lineage>
</organism>
<dbReference type="InterPro" id="IPR050646">
    <property type="entry name" value="Cas1"/>
</dbReference>
<name>A0AAQ4CRZ1_9CREN</name>
<dbReference type="GO" id="GO:0016787">
    <property type="term" value="F:hydrolase activity"/>
    <property type="evidence" value="ECO:0007669"/>
    <property type="project" value="UniProtKB-KW"/>
</dbReference>
<comment type="similarity">
    <text evidence="9">Belongs to the CRISPR-associated endonuclease Cas1 family.</text>
</comment>
<dbReference type="GO" id="GO:0051607">
    <property type="term" value="P:defense response to virus"/>
    <property type="evidence" value="ECO:0007669"/>
    <property type="project" value="UniProtKB-UniRule"/>
</dbReference>
<dbReference type="RefSeq" id="WP_229572424.1">
    <property type="nucleotide sequence ID" value="NZ_AP025226.1"/>
</dbReference>
<reference evidence="10 11" key="1">
    <citation type="journal article" date="2022" name="Microbiol. Resour. Announc.">
        <title>Complete Genome Sequence of the Hyperthermophilic and Acidophilic Archaeon Saccharolobus caldissimus Strain HS-3T.</title>
        <authorList>
            <person name="Sakai H.D."/>
            <person name="Kurosawa N."/>
        </authorList>
    </citation>
    <scope>NUCLEOTIDE SEQUENCE [LARGE SCALE GENOMIC DNA]</scope>
    <source>
        <strain evidence="10 11">JCM32116</strain>
    </source>
</reference>
<sequence length="299" mass="34624">MLDKKIVFVKDWGAYVRVSKGMITCVVKDEVKWSLSPAEISSIIILANSSISSEVINLANQYGIEIVFFKGNEPIAKIIPASYAGSFKLWLRQIRAWKSRRVNFAREFIYGKLHNQWVTLRYYEKKYNINLNSDKLLQLEREVLVENTVEGVMQKEAEGAKWYWSGVRQLIPKELGFKGRKKRGEAKDPFNVALNIGYGMLRKSVWGAVISVGLNPYLGFLHKYRAGRPSLVLDLMEEFRSPFVDRKLIGIARQKPEDVKDIKVIYTNMVFEEEEIYTQARRLANAILHDEEYKPYMAK</sequence>
<keyword evidence="8 9" id="KW-0464">Manganese</keyword>
<dbReference type="AlphaFoldDB" id="A0AAQ4CRZ1"/>
<dbReference type="HAMAP" id="MF_01470">
    <property type="entry name" value="Cas1"/>
    <property type="match status" value="1"/>
</dbReference>
<evidence type="ECO:0000256" key="7">
    <source>
        <dbReference type="ARBA" id="ARBA00023125"/>
    </source>
</evidence>
<comment type="cofactor">
    <cofactor evidence="9">
        <name>Mg(2+)</name>
        <dbReference type="ChEBI" id="CHEBI:18420"/>
    </cofactor>
    <cofactor evidence="9">
        <name>Mn(2+)</name>
        <dbReference type="ChEBI" id="CHEBI:29035"/>
    </cofactor>
</comment>
<accession>A0AAQ4CRZ1</accession>
<dbReference type="EMBL" id="AP025226">
    <property type="protein sequence ID" value="BDB98572.1"/>
    <property type="molecule type" value="Genomic_DNA"/>
</dbReference>
<dbReference type="GO" id="GO:0043571">
    <property type="term" value="P:maintenance of CRISPR repeat elements"/>
    <property type="evidence" value="ECO:0007669"/>
    <property type="project" value="UniProtKB-UniRule"/>
</dbReference>
<dbReference type="KEGG" id="scas:SACC_15890"/>
<gene>
    <name evidence="9" type="primary">cas1</name>
    <name evidence="10" type="ORF">SACC_15890</name>
</gene>
<dbReference type="Gene3D" id="1.20.120.920">
    <property type="entry name" value="CRISPR-associated endonuclease Cas1, C-terminal domain"/>
    <property type="match status" value="1"/>
</dbReference>
<dbReference type="PANTHER" id="PTHR34353">
    <property type="entry name" value="CRISPR-ASSOCIATED ENDONUCLEASE CAS1 1"/>
    <property type="match status" value="1"/>
</dbReference>
<keyword evidence="5 9" id="KW-0460">Magnesium</keyword>
<evidence type="ECO:0000313" key="10">
    <source>
        <dbReference type="EMBL" id="BDB98572.1"/>
    </source>
</evidence>
<dbReference type="EC" id="3.1.-.-" evidence="9"/>
<evidence type="ECO:0000256" key="9">
    <source>
        <dbReference type="HAMAP-Rule" id="MF_01470"/>
    </source>
</evidence>
<evidence type="ECO:0000256" key="6">
    <source>
        <dbReference type="ARBA" id="ARBA00023118"/>
    </source>
</evidence>
<keyword evidence="7 9" id="KW-0238">DNA-binding</keyword>
<evidence type="ECO:0000256" key="4">
    <source>
        <dbReference type="ARBA" id="ARBA00022801"/>
    </source>
</evidence>
<comment type="function">
    <text evidence="9">CRISPR (clustered regularly interspaced short palindromic repeat), is an adaptive immune system that provides protection against mobile genetic elements (viruses, transposable elements and conjugative plasmids). CRISPR clusters contain spacers, sequences complementary to antecedent mobile elements, and target invading nucleic acids. CRISPR clusters are transcribed and processed into CRISPR RNA (crRNA). Acts as a dsDNA endonuclease. Involved in the integration of spacer DNA into the CRISPR cassette.</text>
</comment>
<dbReference type="GeneID" id="68866320"/>
<keyword evidence="3 9" id="KW-0255">Endonuclease</keyword>
<dbReference type="CDD" id="cd09636">
    <property type="entry name" value="Cas1_I-II-III"/>
    <property type="match status" value="1"/>
</dbReference>
<dbReference type="Pfam" id="PF01867">
    <property type="entry name" value="Cas_Cas1"/>
    <property type="match status" value="1"/>
</dbReference>
<keyword evidence="11" id="KW-1185">Reference proteome</keyword>
<evidence type="ECO:0000256" key="1">
    <source>
        <dbReference type="ARBA" id="ARBA00022722"/>
    </source>
</evidence>
<feature type="binding site" evidence="9">
    <location>
        <position position="222"/>
    </location>
    <ligand>
        <name>Mn(2+)</name>
        <dbReference type="ChEBI" id="CHEBI:29035"/>
    </ligand>
</feature>
<dbReference type="GO" id="GO:0046872">
    <property type="term" value="F:metal ion binding"/>
    <property type="evidence" value="ECO:0007669"/>
    <property type="project" value="UniProtKB-UniRule"/>
</dbReference>
<keyword evidence="2 9" id="KW-0479">Metal-binding</keyword>
<dbReference type="InterPro" id="IPR042211">
    <property type="entry name" value="CRISPR-assoc_Cas1_N"/>
</dbReference>
<dbReference type="Proteomes" id="UP001319921">
    <property type="component" value="Chromosome"/>
</dbReference>
<dbReference type="InterPro" id="IPR042206">
    <property type="entry name" value="CRISPR-assoc_Cas1_C"/>
</dbReference>
<comment type="subunit">
    <text evidence="9">Homodimer, forms a heterotetramer with a Cas2 homodimer.</text>
</comment>
<proteinExistence type="inferred from homology"/>